<dbReference type="STRING" id="1122204.SAMN05421781_2298"/>
<dbReference type="Proteomes" id="UP000199488">
    <property type="component" value="Unassembled WGS sequence"/>
</dbReference>
<accession>A0A1H2W8E7</accession>
<dbReference type="OrthoDB" id="9759601at2"/>
<gene>
    <name evidence="1" type="ORF">SAMN05421781_2298</name>
</gene>
<sequence>MKVIEVKPVLVNGDPFSPAEEAETVREHHQPVFEDVYDTAVEAHESMWRSWTAGAPIEMKKARAVVAPLIEDLEENASHIFTSYQFAEQEKY</sequence>
<protein>
    <submittedName>
        <fullName evidence="1">Uncharacterized protein</fullName>
    </submittedName>
</protein>
<organism evidence="1 2">
    <name type="scientific">Marinococcus luteus</name>
    <dbReference type="NCBI Taxonomy" id="1122204"/>
    <lineage>
        <taxon>Bacteria</taxon>
        <taxon>Bacillati</taxon>
        <taxon>Bacillota</taxon>
        <taxon>Bacilli</taxon>
        <taxon>Bacillales</taxon>
        <taxon>Bacillaceae</taxon>
        <taxon>Marinococcus</taxon>
    </lineage>
</organism>
<evidence type="ECO:0000313" key="1">
    <source>
        <dbReference type="EMBL" id="SDW76544.1"/>
    </source>
</evidence>
<reference evidence="1 2" key="1">
    <citation type="submission" date="2016-10" db="EMBL/GenBank/DDBJ databases">
        <authorList>
            <person name="de Groot N.N."/>
        </authorList>
    </citation>
    <scope>NUCLEOTIDE SEQUENCE [LARGE SCALE GENOMIC DNA]</scope>
    <source>
        <strain evidence="1 2">DSM 23126</strain>
    </source>
</reference>
<evidence type="ECO:0000313" key="2">
    <source>
        <dbReference type="Proteomes" id="UP000199488"/>
    </source>
</evidence>
<dbReference type="RefSeq" id="WP_143030980.1">
    <property type="nucleotide sequence ID" value="NZ_FNNC01000005.1"/>
</dbReference>
<dbReference type="EMBL" id="FNNC01000005">
    <property type="protein sequence ID" value="SDW76544.1"/>
    <property type="molecule type" value="Genomic_DNA"/>
</dbReference>
<keyword evidence="2" id="KW-1185">Reference proteome</keyword>
<proteinExistence type="predicted"/>
<dbReference type="AlphaFoldDB" id="A0A1H2W8E7"/>
<name>A0A1H2W8E7_9BACI</name>